<keyword evidence="2" id="KW-1133">Transmembrane helix</keyword>
<proteinExistence type="predicted"/>
<dbReference type="EMBL" id="VXAQ01000123">
    <property type="protein sequence ID" value="NXL58192.1"/>
    <property type="molecule type" value="Genomic_DNA"/>
</dbReference>
<keyword evidence="4" id="KW-1185">Reference proteome</keyword>
<feature type="non-terminal residue" evidence="3">
    <location>
        <position position="277"/>
    </location>
</feature>
<organism evidence="3 4">
    <name type="scientific">Chordeiles acutipennis</name>
    <name type="common">Lesser nighthawk</name>
    <name type="synonym">Caprimulgus acutipennis</name>
    <dbReference type="NCBI Taxonomy" id="118183"/>
    <lineage>
        <taxon>Eukaryota</taxon>
        <taxon>Metazoa</taxon>
        <taxon>Chordata</taxon>
        <taxon>Craniata</taxon>
        <taxon>Vertebrata</taxon>
        <taxon>Euteleostomi</taxon>
        <taxon>Archelosauria</taxon>
        <taxon>Archosauria</taxon>
        <taxon>Dinosauria</taxon>
        <taxon>Saurischia</taxon>
        <taxon>Theropoda</taxon>
        <taxon>Coelurosauria</taxon>
        <taxon>Aves</taxon>
        <taxon>Neognathae</taxon>
        <taxon>Neoaves</taxon>
        <taxon>Strisores</taxon>
        <taxon>Caprimulgiformes</taxon>
        <taxon>Caprimulgidae</taxon>
        <taxon>Chordeilinae</taxon>
        <taxon>Chordeiles</taxon>
    </lineage>
</organism>
<evidence type="ECO:0000313" key="4">
    <source>
        <dbReference type="Proteomes" id="UP000568556"/>
    </source>
</evidence>
<feature type="region of interest" description="Disordered" evidence="1">
    <location>
        <begin position="1"/>
        <end position="63"/>
    </location>
</feature>
<feature type="region of interest" description="Disordered" evidence="1">
    <location>
        <begin position="243"/>
        <end position="277"/>
    </location>
</feature>
<sequence>AINPSNVSHAEPTIANAQKKVTERTEVSRQPSSTALRSTDGTTLSSNGIMVTKGAKNKSATNSNRIPVSSARFTTAGDFSGVTKSAAATSSSTATPSNSTDTHSTLSAALLPSDNSPINSTLLFPTAITLTSPTVKQDSPTSNLKPIQHTTELNHNFSNPSTAPSNSTDVNKEKTSRAGVIAGVIVGAILGSILIGLIVYFICGKKSSESFSHRRLYDDTRSDPVLHLDNSLGPYDTSFGCATDDKTSRADKAEEDNAGCPSDGIPMAEMSLSHSSS</sequence>
<name>A0A7L0TWD9_CHOAC</name>
<accession>A0A7L0TWD9</accession>
<comment type="caution">
    <text evidence="3">The sequence shown here is derived from an EMBL/GenBank/DDBJ whole genome shotgun (WGS) entry which is preliminary data.</text>
</comment>
<evidence type="ECO:0000256" key="2">
    <source>
        <dbReference type="SAM" id="Phobius"/>
    </source>
</evidence>
<reference evidence="3 4" key="1">
    <citation type="submission" date="2019-09" db="EMBL/GenBank/DDBJ databases">
        <title>Bird 10,000 Genomes (B10K) Project - Family phase.</title>
        <authorList>
            <person name="Zhang G."/>
        </authorList>
    </citation>
    <scope>NUCLEOTIDE SEQUENCE [LARGE SCALE GENOMIC DNA]</scope>
    <source>
        <strain evidence="3">B10K-DU-008-62</strain>
        <tissue evidence="3">Mixed tissue sample</tissue>
    </source>
</reference>
<dbReference type="PANTHER" id="PTHR45427:SF1">
    <property type="entry name" value="MUCIN-15"/>
    <property type="match status" value="1"/>
</dbReference>
<evidence type="ECO:0000256" key="1">
    <source>
        <dbReference type="SAM" id="MobiDB-lite"/>
    </source>
</evidence>
<dbReference type="InterPro" id="IPR031371">
    <property type="entry name" value="Mucin-15"/>
</dbReference>
<keyword evidence="2" id="KW-0812">Transmembrane</keyword>
<feature type="compositionally biased region" description="Polar residues" evidence="1">
    <location>
        <begin position="152"/>
        <end position="169"/>
    </location>
</feature>
<dbReference type="PANTHER" id="PTHR45427">
    <property type="entry name" value="MUCIN-15"/>
    <property type="match status" value="1"/>
</dbReference>
<feature type="compositionally biased region" description="Basic and acidic residues" evidence="1">
    <location>
        <begin position="243"/>
        <end position="252"/>
    </location>
</feature>
<feature type="region of interest" description="Disordered" evidence="1">
    <location>
        <begin position="152"/>
        <end position="171"/>
    </location>
</feature>
<dbReference type="Proteomes" id="UP000568556">
    <property type="component" value="Unassembled WGS sequence"/>
</dbReference>
<feature type="non-terminal residue" evidence="3">
    <location>
        <position position="1"/>
    </location>
</feature>
<dbReference type="Pfam" id="PF15672">
    <property type="entry name" value="Mucin15"/>
    <property type="match status" value="1"/>
</dbReference>
<keyword evidence="2" id="KW-0472">Membrane</keyword>
<dbReference type="OrthoDB" id="9950822at2759"/>
<feature type="compositionally biased region" description="Polar residues" evidence="1">
    <location>
        <begin position="28"/>
        <end position="49"/>
    </location>
</feature>
<dbReference type="AlphaFoldDB" id="A0A7L0TWD9"/>
<protein>
    <submittedName>
        <fullName evidence="3">MUC15 protein</fullName>
    </submittedName>
</protein>
<feature type="transmembrane region" description="Helical" evidence="2">
    <location>
        <begin position="180"/>
        <end position="203"/>
    </location>
</feature>
<evidence type="ECO:0000313" key="3">
    <source>
        <dbReference type="EMBL" id="NXL58192.1"/>
    </source>
</evidence>
<gene>
    <name evidence="3" type="primary">Muc15</name>
    <name evidence="3" type="ORF">CHOACU_R14901</name>
</gene>